<organism evidence="2 3">
    <name type="scientific">Paenibacillus sophorae</name>
    <dbReference type="NCBI Taxonomy" id="1333845"/>
    <lineage>
        <taxon>Bacteria</taxon>
        <taxon>Bacillati</taxon>
        <taxon>Bacillota</taxon>
        <taxon>Bacilli</taxon>
        <taxon>Bacillales</taxon>
        <taxon>Paenibacillaceae</taxon>
        <taxon>Paenibacillus</taxon>
    </lineage>
</organism>
<proteinExistence type="predicted"/>
<dbReference type="Proteomes" id="UP000198809">
    <property type="component" value="Unassembled WGS sequence"/>
</dbReference>
<evidence type="ECO:0000313" key="4">
    <source>
        <dbReference type="Proteomes" id="UP000683429"/>
    </source>
</evidence>
<dbReference type="AlphaFoldDB" id="A0A1H8P8C1"/>
<sequence>MNEPGLEKAMDTLQYLSQDSEARRMYEARQKYLHDEASMIEGAKSAGIAEGIYKGKRDVVKNMLAMGLDIATIAKATGLTQR</sequence>
<dbReference type="NCBIfam" id="TIGR01784">
    <property type="entry name" value="T_den_put_tspse"/>
    <property type="match status" value="1"/>
</dbReference>
<name>A0A1H8P8C1_9BACL</name>
<reference evidence="2 3" key="1">
    <citation type="submission" date="2016-10" db="EMBL/GenBank/DDBJ databases">
        <authorList>
            <person name="de Groot N.N."/>
        </authorList>
    </citation>
    <scope>NUCLEOTIDE SEQUENCE [LARGE SCALE GENOMIC DNA]</scope>
    <source>
        <strain evidence="2 3">CGMCC 1.10238</strain>
    </source>
</reference>
<dbReference type="STRING" id="1333845.SAMN04487895_10787"/>
<protein>
    <submittedName>
        <fullName evidence="1">Rpn family recombination-promoting nuclease/putative transposase</fullName>
    </submittedName>
</protein>
<keyword evidence="4" id="KW-1185">Reference proteome</keyword>
<gene>
    <name evidence="1" type="ORF">KP014_04345</name>
    <name evidence="2" type="ORF">SAMN04487895_10787</name>
</gene>
<dbReference type="InterPro" id="IPR010106">
    <property type="entry name" value="RpnA"/>
</dbReference>
<dbReference type="EMBL" id="FODH01000007">
    <property type="protein sequence ID" value="SEO38116.1"/>
    <property type="molecule type" value="Genomic_DNA"/>
</dbReference>
<accession>A0A1H8P8C1</accession>
<dbReference type="Pfam" id="PF12784">
    <property type="entry name" value="PDDEXK_2"/>
    <property type="match status" value="1"/>
</dbReference>
<reference evidence="1 4" key="2">
    <citation type="submission" date="2021-06" db="EMBL/GenBank/DDBJ databases">
        <title>Whole genome sequence of Paenibacillus sophorae DSM23020 for comparative genomics.</title>
        <authorList>
            <person name="Kim M.-J."/>
            <person name="Lee G."/>
            <person name="Shin J.-H."/>
        </authorList>
    </citation>
    <scope>NUCLEOTIDE SEQUENCE [LARGE SCALE GENOMIC DNA]</scope>
    <source>
        <strain evidence="1 4">DSM 23020</strain>
    </source>
</reference>
<dbReference type="OrthoDB" id="2626374at2"/>
<evidence type="ECO:0000313" key="1">
    <source>
        <dbReference type="EMBL" id="QWU16474.1"/>
    </source>
</evidence>
<evidence type="ECO:0000313" key="2">
    <source>
        <dbReference type="EMBL" id="SEO38116.1"/>
    </source>
</evidence>
<dbReference type="EMBL" id="CP076607">
    <property type="protein sequence ID" value="QWU16474.1"/>
    <property type="molecule type" value="Genomic_DNA"/>
</dbReference>
<evidence type="ECO:0000313" key="3">
    <source>
        <dbReference type="Proteomes" id="UP000198809"/>
    </source>
</evidence>
<dbReference type="Proteomes" id="UP000683429">
    <property type="component" value="Chromosome"/>
</dbReference>